<comment type="caution">
    <text evidence="1">The sequence shown here is derived from an EMBL/GenBank/DDBJ whole genome shotgun (WGS) entry which is preliminary data.</text>
</comment>
<dbReference type="OrthoDB" id="4558583at2"/>
<sequence>MMTTAHEVRNVFTQHPDLGLFGFGTQPPAPDSDFLDQVATARKWLTGAPECSRILAHRSSYAVKHMIEKAAGRYISNGAAIAGALLEGFAPVRKNPGPNCYFHRQEQHHGNDQ</sequence>
<organism evidence="1 2">
    <name type="scientific">Noviherbaspirillum sedimenti</name>
    <dbReference type="NCBI Taxonomy" id="2320865"/>
    <lineage>
        <taxon>Bacteria</taxon>
        <taxon>Pseudomonadati</taxon>
        <taxon>Pseudomonadota</taxon>
        <taxon>Betaproteobacteria</taxon>
        <taxon>Burkholderiales</taxon>
        <taxon>Oxalobacteraceae</taxon>
        <taxon>Noviherbaspirillum</taxon>
    </lineage>
</organism>
<gene>
    <name evidence="1" type="ORF">D3878_01055</name>
</gene>
<dbReference type="Proteomes" id="UP000266327">
    <property type="component" value="Unassembled WGS sequence"/>
</dbReference>
<proteinExistence type="predicted"/>
<dbReference type="EMBL" id="QYUQ01000002">
    <property type="protein sequence ID" value="RJG00336.1"/>
    <property type="molecule type" value="Genomic_DNA"/>
</dbReference>
<keyword evidence="2" id="KW-1185">Reference proteome</keyword>
<accession>A0A3A3GDM6</accession>
<dbReference type="RefSeq" id="WP_119783790.1">
    <property type="nucleotide sequence ID" value="NZ_QYUQ01000002.1"/>
</dbReference>
<protein>
    <submittedName>
        <fullName evidence="1">Uncharacterized protein</fullName>
    </submittedName>
</protein>
<reference evidence="2" key="1">
    <citation type="submission" date="2018-09" db="EMBL/GenBank/DDBJ databases">
        <authorList>
            <person name="Zhu H."/>
        </authorList>
    </citation>
    <scope>NUCLEOTIDE SEQUENCE [LARGE SCALE GENOMIC DNA]</scope>
    <source>
        <strain evidence="2">K1S02-23</strain>
    </source>
</reference>
<evidence type="ECO:0000313" key="2">
    <source>
        <dbReference type="Proteomes" id="UP000266327"/>
    </source>
</evidence>
<evidence type="ECO:0000313" key="1">
    <source>
        <dbReference type="EMBL" id="RJG00336.1"/>
    </source>
</evidence>
<dbReference type="AlphaFoldDB" id="A0A3A3GDM6"/>
<name>A0A3A3GDM6_9BURK</name>